<dbReference type="PROSITE" id="PS00086">
    <property type="entry name" value="CYTOCHROME_P450"/>
    <property type="match status" value="1"/>
</dbReference>
<keyword evidence="2" id="KW-0349">Heme</keyword>
<dbReference type="PANTHER" id="PTHR46696:SF4">
    <property type="entry name" value="BIOTIN BIOSYNTHESIS CYTOCHROME P450"/>
    <property type="match status" value="1"/>
</dbReference>
<dbReference type="InterPro" id="IPR001128">
    <property type="entry name" value="Cyt_P450"/>
</dbReference>
<evidence type="ECO:0000313" key="3">
    <source>
        <dbReference type="EMBL" id="ODG93236.1"/>
    </source>
</evidence>
<reference evidence="3 4" key="1">
    <citation type="submission" date="2016-07" db="EMBL/GenBank/DDBJ databases">
        <authorList>
            <person name="Townsley L."/>
            <person name="Shank E.A."/>
        </authorList>
    </citation>
    <scope>NUCLEOTIDE SEQUENCE [LARGE SCALE GENOMIC DNA]</scope>
    <source>
        <strain evidence="3 4">CH01</strain>
    </source>
</reference>
<dbReference type="RefSeq" id="WP_069032314.1">
    <property type="nucleotide sequence ID" value="NZ_MDKC01000002.1"/>
</dbReference>
<sequence>MKTDYQAFSFTTEFFQNPYQFYEKLRSMQPIYRGNLIKNPGWYVTGYEEAITILKDKRFKNRIPLPEGSKKYEQLKNIQKDMMLFKNKSDHRRLRFLVSNVFTPKIVEQLRPSIEETVNELLQPFQNQKSLDVVSDLAFPLASLVIARIIGVPKEDLFQFREWATSLIQSIDFTRRGKVLENGDAITIKAMDYFNELIRIRKLNPKEDLISKLIMEEQQGDKLSDDELLATCILLVIAGHETTINLISNSVLTLLNHPKQLMKLKENSFLIDQAVEECLRYESPTQMIARVATEDIDIHNTSIKKGDQIYLLLGAANRDPHKFHNPNQFDITRNPNPHISFGNGAHFCLGAPLARLEAQIAIKTLLDWKKNIQLASSNLKWQKLIGFRSLKELPIIFD</sequence>
<dbReference type="EMBL" id="MDKC01000002">
    <property type="protein sequence ID" value="ODG93236.1"/>
    <property type="molecule type" value="Genomic_DNA"/>
</dbReference>
<keyword evidence="2" id="KW-0503">Monooxygenase</keyword>
<protein>
    <submittedName>
        <fullName evidence="3">Cytochrome</fullName>
    </submittedName>
</protein>
<dbReference type="InterPro" id="IPR002397">
    <property type="entry name" value="Cyt_P450_B"/>
</dbReference>
<comment type="caution">
    <text evidence="3">The sequence shown here is derived from an EMBL/GenBank/DDBJ whole genome shotgun (WGS) entry which is preliminary data.</text>
</comment>
<dbReference type="InterPro" id="IPR017972">
    <property type="entry name" value="Cyt_P450_CS"/>
</dbReference>
<dbReference type="PANTHER" id="PTHR46696">
    <property type="entry name" value="P450, PUTATIVE (EUROFUNG)-RELATED"/>
    <property type="match status" value="1"/>
</dbReference>
<gene>
    <name evidence="3" type="ORF">BED47_02820</name>
</gene>
<keyword evidence="2" id="KW-0479">Metal-binding</keyword>
<keyword evidence="4" id="KW-1185">Reference proteome</keyword>
<dbReference type="PRINTS" id="PR00385">
    <property type="entry name" value="P450"/>
</dbReference>
<dbReference type="Proteomes" id="UP000094580">
    <property type="component" value="Unassembled WGS sequence"/>
</dbReference>
<proteinExistence type="inferred from homology"/>
<evidence type="ECO:0000256" key="1">
    <source>
        <dbReference type="ARBA" id="ARBA00010617"/>
    </source>
</evidence>
<dbReference type="Gene3D" id="1.10.630.10">
    <property type="entry name" value="Cytochrome P450"/>
    <property type="match status" value="1"/>
</dbReference>
<comment type="similarity">
    <text evidence="1 2">Belongs to the cytochrome P450 family.</text>
</comment>
<evidence type="ECO:0000313" key="4">
    <source>
        <dbReference type="Proteomes" id="UP000094580"/>
    </source>
</evidence>
<evidence type="ECO:0000256" key="2">
    <source>
        <dbReference type="RuleBase" id="RU000461"/>
    </source>
</evidence>
<dbReference type="InterPro" id="IPR036396">
    <property type="entry name" value="Cyt_P450_sf"/>
</dbReference>
<dbReference type="SUPFAM" id="SSF48264">
    <property type="entry name" value="Cytochrome P450"/>
    <property type="match status" value="1"/>
</dbReference>
<accession>A0ABX2ZVL0</accession>
<organism evidence="3 4">
    <name type="scientific">Gottfriedia luciferensis</name>
    <dbReference type="NCBI Taxonomy" id="178774"/>
    <lineage>
        <taxon>Bacteria</taxon>
        <taxon>Bacillati</taxon>
        <taxon>Bacillota</taxon>
        <taxon>Bacilli</taxon>
        <taxon>Bacillales</taxon>
        <taxon>Bacillaceae</taxon>
        <taxon>Gottfriedia</taxon>
    </lineage>
</organism>
<dbReference type="CDD" id="cd20625">
    <property type="entry name" value="CYP164-like"/>
    <property type="match status" value="1"/>
</dbReference>
<keyword evidence="2" id="KW-0408">Iron</keyword>
<name>A0ABX2ZVL0_9BACI</name>
<dbReference type="Pfam" id="PF00067">
    <property type="entry name" value="p450"/>
    <property type="match status" value="1"/>
</dbReference>
<keyword evidence="2" id="KW-0560">Oxidoreductase</keyword>
<dbReference type="PRINTS" id="PR00359">
    <property type="entry name" value="BP450"/>
</dbReference>